<dbReference type="EMBL" id="JAVFWL010000006">
    <property type="protein sequence ID" value="KAK6765313.1"/>
    <property type="molecule type" value="Genomic_DNA"/>
</dbReference>
<gene>
    <name evidence="1" type="primary">Necator_chrX.g25467</name>
    <name evidence="1" type="ORF">RB195_025301</name>
</gene>
<evidence type="ECO:0000313" key="2">
    <source>
        <dbReference type="Proteomes" id="UP001303046"/>
    </source>
</evidence>
<proteinExistence type="predicted"/>
<evidence type="ECO:0000313" key="1">
    <source>
        <dbReference type="EMBL" id="KAK6765313.1"/>
    </source>
</evidence>
<evidence type="ECO:0008006" key="3">
    <source>
        <dbReference type="Google" id="ProtNLM"/>
    </source>
</evidence>
<dbReference type="Proteomes" id="UP001303046">
    <property type="component" value="Unassembled WGS sequence"/>
</dbReference>
<accession>A0ABR1ERT1</accession>
<organism evidence="1 2">
    <name type="scientific">Necator americanus</name>
    <name type="common">Human hookworm</name>
    <dbReference type="NCBI Taxonomy" id="51031"/>
    <lineage>
        <taxon>Eukaryota</taxon>
        <taxon>Metazoa</taxon>
        <taxon>Ecdysozoa</taxon>
        <taxon>Nematoda</taxon>
        <taxon>Chromadorea</taxon>
        <taxon>Rhabditida</taxon>
        <taxon>Rhabditina</taxon>
        <taxon>Rhabditomorpha</taxon>
        <taxon>Strongyloidea</taxon>
        <taxon>Ancylostomatidae</taxon>
        <taxon>Bunostominae</taxon>
        <taxon>Necator</taxon>
    </lineage>
</organism>
<sequence>MNSSLYNAVYETGEELFLGTCDSRGVGRVGVLVNTTMANNIDSFEQLTTRIGRLRMRRCGPTPALTIFVAYAPTSSYDEEEVEAFYMDLEKFYREDHAFCKVITGDFNAKIGPRRMPEQLTAYNGMNSGGRLSEFIMTTKTIHGNSQFQKPSSLCWTWESPGGGDAAVLPKFYAGSDHRLFRGRFSFTRKEERGERELAGFWEHSTMHNIDEEYDREAIKEDLKERRAEVLAEAAEAGKSIRLPVETSPVARQG</sequence>
<dbReference type="InterPro" id="IPR036691">
    <property type="entry name" value="Endo/exonu/phosph_ase_sf"/>
</dbReference>
<dbReference type="SUPFAM" id="SSF56219">
    <property type="entry name" value="DNase I-like"/>
    <property type="match status" value="1"/>
</dbReference>
<reference evidence="1 2" key="1">
    <citation type="submission" date="2023-08" db="EMBL/GenBank/DDBJ databases">
        <title>A Necator americanus chromosomal reference genome.</title>
        <authorList>
            <person name="Ilik V."/>
            <person name="Petrzelkova K.J."/>
            <person name="Pardy F."/>
            <person name="Fuh T."/>
            <person name="Niatou-Singa F.S."/>
            <person name="Gouil Q."/>
            <person name="Baker L."/>
            <person name="Ritchie M.E."/>
            <person name="Jex A.R."/>
            <person name="Gazzola D."/>
            <person name="Li H."/>
            <person name="Toshio Fujiwara R."/>
            <person name="Zhan B."/>
            <person name="Aroian R.V."/>
            <person name="Pafco B."/>
            <person name="Schwarz E.M."/>
        </authorList>
    </citation>
    <scope>NUCLEOTIDE SEQUENCE [LARGE SCALE GENOMIC DNA]</scope>
    <source>
        <strain evidence="1 2">Aroian</strain>
        <tissue evidence="1">Whole animal</tissue>
    </source>
</reference>
<keyword evidence="2" id="KW-1185">Reference proteome</keyword>
<dbReference type="Gene3D" id="3.60.10.10">
    <property type="entry name" value="Endonuclease/exonuclease/phosphatase"/>
    <property type="match status" value="1"/>
</dbReference>
<protein>
    <recommendedName>
        <fullName evidence="3">Endonuclease/exonuclease/phosphatase domain-containing protein</fullName>
    </recommendedName>
</protein>
<comment type="caution">
    <text evidence="1">The sequence shown here is derived from an EMBL/GenBank/DDBJ whole genome shotgun (WGS) entry which is preliminary data.</text>
</comment>
<name>A0ABR1ERT1_NECAM</name>